<dbReference type="Pfam" id="PF03061">
    <property type="entry name" value="4HBT"/>
    <property type="match status" value="1"/>
</dbReference>
<dbReference type="Gene3D" id="3.10.129.10">
    <property type="entry name" value="Hotdog Thioesterase"/>
    <property type="match status" value="1"/>
</dbReference>
<reference evidence="2" key="1">
    <citation type="submission" date="2023-04" db="EMBL/GenBank/DDBJ databases">
        <title>Black Yeasts Isolated from many extreme environments.</title>
        <authorList>
            <person name="Coleine C."/>
            <person name="Stajich J.E."/>
            <person name="Selbmann L."/>
        </authorList>
    </citation>
    <scope>NUCLEOTIDE SEQUENCE</scope>
    <source>
        <strain evidence="2">CCFEE 5312</strain>
    </source>
</reference>
<dbReference type="InterPro" id="IPR029069">
    <property type="entry name" value="HotDog_dom_sf"/>
</dbReference>
<proteinExistence type="predicted"/>
<evidence type="ECO:0000259" key="1">
    <source>
        <dbReference type="Pfam" id="PF03061"/>
    </source>
</evidence>
<protein>
    <recommendedName>
        <fullName evidence="1">Thioesterase domain-containing protein</fullName>
    </recommendedName>
</protein>
<dbReference type="PANTHER" id="PTHR47260">
    <property type="entry name" value="UPF0644 PROTEIN PB2B4.06"/>
    <property type="match status" value="1"/>
</dbReference>
<comment type="caution">
    <text evidence="2">The sequence shown here is derived from an EMBL/GenBank/DDBJ whole genome shotgun (WGS) entry which is preliminary data.</text>
</comment>
<keyword evidence="3" id="KW-1185">Reference proteome</keyword>
<feature type="domain" description="Thioesterase" evidence="1">
    <location>
        <begin position="102"/>
        <end position="179"/>
    </location>
</feature>
<dbReference type="InterPro" id="IPR052061">
    <property type="entry name" value="PTE-AB_protein"/>
</dbReference>
<dbReference type="CDD" id="cd03443">
    <property type="entry name" value="PaaI_thioesterase"/>
    <property type="match status" value="1"/>
</dbReference>
<evidence type="ECO:0000313" key="2">
    <source>
        <dbReference type="EMBL" id="KAK3055582.1"/>
    </source>
</evidence>
<dbReference type="AlphaFoldDB" id="A0AAJ0GDA1"/>
<evidence type="ECO:0000313" key="3">
    <source>
        <dbReference type="Proteomes" id="UP001271007"/>
    </source>
</evidence>
<dbReference type="SUPFAM" id="SSF54637">
    <property type="entry name" value="Thioesterase/thiol ester dehydrase-isomerase"/>
    <property type="match status" value="1"/>
</dbReference>
<dbReference type="EMBL" id="JAWDJX010000008">
    <property type="protein sequence ID" value="KAK3055582.1"/>
    <property type="molecule type" value="Genomic_DNA"/>
</dbReference>
<accession>A0AAJ0GDA1</accession>
<dbReference type="PANTHER" id="PTHR47260:SF3">
    <property type="entry name" value="THIOESTERASE FAMILY PROTEIN (AFU_ORTHOLOGUE AFUA_7G03960)"/>
    <property type="match status" value="1"/>
</dbReference>
<dbReference type="Proteomes" id="UP001271007">
    <property type="component" value="Unassembled WGS sequence"/>
</dbReference>
<dbReference type="InterPro" id="IPR006683">
    <property type="entry name" value="Thioestr_dom"/>
</dbReference>
<sequence>MSIVSKQQKTAGPDEVAKHPDFQLPWIERLLANPQKEWTVQVPRPYLGGTVTNAMFERTLGTPDGIRAHLSFNRPSQEPDAINHLEECWLLSCGSDVDGRAGRAHGGFNTLVLDQISGSISHHSHPQPEPPATATLTVDFKAPVSTPCVVLLRAWITELSGRKVWVKAVMENGDGKVVCASNGLFVFPRQEKI</sequence>
<name>A0AAJ0GDA1_9PEZI</name>
<gene>
    <name evidence="2" type="ORF">LTR09_003502</name>
</gene>
<organism evidence="2 3">
    <name type="scientific">Extremus antarcticus</name>
    <dbReference type="NCBI Taxonomy" id="702011"/>
    <lineage>
        <taxon>Eukaryota</taxon>
        <taxon>Fungi</taxon>
        <taxon>Dikarya</taxon>
        <taxon>Ascomycota</taxon>
        <taxon>Pezizomycotina</taxon>
        <taxon>Dothideomycetes</taxon>
        <taxon>Dothideomycetidae</taxon>
        <taxon>Mycosphaerellales</taxon>
        <taxon>Extremaceae</taxon>
        <taxon>Extremus</taxon>
    </lineage>
</organism>